<dbReference type="OrthoDB" id="947434at2"/>
<keyword evidence="4" id="KW-1185">Reference proteome</keyword>
<feature type="domain" description="Outer membrane protein beta-barrel" evidence="2">
    <location>
        <begin position="20"/>
        <end position="185"/>
    </location>
</feature>
<sequence>MKKLLLLSAFAVFGLSNVNAQDSGDIELGIGLGLNLSNVSDIQGNNNAKSKIGFNLSGSGEYYFSDRWGIKAKLIYDQKGWADGFIYNVDTDVNVITDFKLNYLSVPVMANWHFGSNRNWYLNFGPYIGFVINAEDSELGLDVKEGFKSTDFGLAFGIGYKFEINDNIKLFVEYDGQSGFSDIFEENAGDSIRNGRSSFNVGALFSL</sequence>
<gene>
    <name evidence="3" type="ORF">BXY80_1740</name>
</gene>
<comment type="caution">
    <text evidence="3">The sequence shown here is derived from an EMBL/GenBank/DDBJ whole genome shotgun (WGS) entry which is preliminary data.</text>
</comment>
<dbReference type="InterPro" id="IPR025665">
    <property type="entry name" value="Beta-barrel_OMP_2"/>
</dbReference>
<feature type="chain" id="PRO_5019221708" evidence="1">
    <location>
        <begin position="21"/>
        <end position="207"/>
    </location>
</feature>
<evidence type="ECO:0000313" key="4">
    <source>
        <dbReference type="Proteomes" id="UP000284892"/>
    </source>
</evidence>
<protein>
    <submittedName>
        <fullName evidence="3">Opacity protein-like surface antigen</fullName>
    </submittedName>
</protein>
<evidence type="ECO:0000259" key="2">
    <source>
        <dbReference type="Pfam" id="PF13568"/>
    </source>
</evidence>
<dbReference type="Proteomes" id="UP000284892">
    <property type="component" value="Unassembled WGS sequence"/>
</dbReference>
<dbReference type="Pfam" id="PF13568">
    <property type="entry name" value="OMP_b-brl_2"/>
    <property type="match status" value="1"/>
</dbReference>
<keyword evidence="1" id="KW-0732">Signal</keyword>
<proteinExistence type="predicted"/>
<accession>A0A420DKI9</accession>
<evidence type="ECO:0000256" key="1">
    <source>
        <dbReference type="SAM" id="SignalP"/>
    </source>
</evidence>
<dbReference type="RefSeq" id="WP_120201006.1">
    <property type="nucleotide sequence ID" value="NZ_RAQJ01000003.1"/>
</dbReference>
<dbReference type="EMBL" id="RAQJ01000003">
    <property type="protein sequence ID" value="RKE94729.1"/>
    <property type="molecule type" value="Genomic_DNA"/>
</dbReference>
<dbReference type="Gene3D" id="2.40.160.20">
    <property type="match status" value="1"/>
</dbReference>
<dbReference type="SUPFAM" id="SSF56925">
    <property type="entry name" value="OMPA-like"/>
    <property type="match status" value="1"/>
</dbReference>
<evidence type="ECO:0000313" key="3">
    <source>
        <dbReference type="EMBL" id="RKE94729.1"/>
    </source>
</evidence>
<name>A0A420DKI9_9FLAO</name>
<feature type="signal peptide" evidence="1">
    <location>
        <begin position="1"/>
        <end position="20"/>
    </location>
</feature>
<reference evidence="3 4" key="1">
    <citation type="submission" date="2018-09" db="EMBL/GenBank/DDBJ databases">
        <title>Genomic Encyclopedia of Archaeal and Bacterial Type Strains, Phase II (KMG-II): from individual species to whole genera.</title>
        <authorList>
            <person name="Goeker M."/>
        </authorList>
    </citation>
    <scope>NUCLEOTIDE SEQUENCE [LARGE SCALE GENOMIC DNA]</scope>
    <source>
        <strain evidence="3 4">DSM 26283</strain>
    </source>
</reference>
<dbReference type="InterPro" id="IPR011250">
    <property type="entry name" value="OMP/PagP_B-barrel"/>
</dbReference>
<organism evidence="3 4">
    <name type="scientific">Ichthyenterobacterium magnum</name>
    <dbReference type="NCBI Taxonomy" id="1230530"/>
    <lineage>
        <taxon>Bacteria</taxon>
        <taxon>Pseudomonadati</taxon>
        <taxon>Bacteroidota</taxon>
        <taxon>Flavobacteriia</taxon>
        <taxon>Flavobacteriales</taxon>
        <taxon>Flavobacteriaceae</taxon>
        <taxon>Ichthyenterobacterium</taxon>
    </lineage>
</organism>
<dbReference type="AlphaFoldDB" id="A0A420DKI9"/>